<keyword evidence="9" id="KW-0282">Flagellum</keyword>
<proteinExistence type="inferred from homology"/>
<evidence type="ECO:0000256" key="3">
    <source>
        <dbReference type="ARBA" id="ARBA00023054"/>
    </source>
</evidence>
<keyword evidence="9" id="KW-0966">Cell projection</keyword>
<dbReference type="HOGENOM" id="CLU_015182_1_0_7"/>
<dbReference type="OrthoDB" id="5484186at2"/>
<dbReference type="GO" id="GO:0009424">
    <property type="term" value="C:bacterial-type flagellum hook"/>
    <property type="evidence" value="ECO:0007669"/>
    <property type="project" value="UniProtKB-UniRule"/>
</dbReference>
<evidence type="ECO:0000256" key="6">
    <source>
        <dbReference type="SAM" id="MobiDB-lite"/>
    </source>
</evidence>
<dbReference type="GO" id="GO:0005576">
    <property type="term" value="C:extracellular region"/>
    <property type="evidence" value="ECO:0007669"/>
    <property type="project" value="UniProtKB-SubCell"/>
</dbReference>
<sequence length="579" mass="61491">MSEYWSGSITFTGLNTGTDWDEIIEAQMAVEEYRYNAMLSAQTSYEAKLAAVQDLETQMTTLYQTLQDYSSVSDFLAKAATSSDETCVTVTADNDAKESSHTVVVNQLARNDIWSSDDGYAATGTVITDTDQTFSFTYGDMTYTLDVPGGTTLSEFASLINGASGNNDDVRASIINEGNAYHLQIRGMDLGADNTVTIEDTGFDAMGPDAFTNTQKAQNAQIKVDGFPAAADEWMERSANTIDDVIDGVTLQLKKATGSDGVNINVALDADAMVGAVETVVGSINTVLQLLMDLRSQGTVSSSVSTSTASDSDDEDDAEDDSASASVLASNYGVKLVQSTLKSILSTKGLGFSYYDSASETGDLFTSLSTIGISTDADEDSETFGLLVIDYDDLEAAIKKDPNAVAELLSADVAGSTDSGDFSFGSAISGTTRAGQYDVSYRIENGEIVEAYINGNAASISGWTITGASGKDEKGLALTVNNTSDGSYTGSVSLKQGKIGQFIDTLEDMTSSKGTLQIMEDSFQDILDQYAQSISREEERLGLVESRLRSRYSGLETLLTSYDNLSSTIDSLLASLSSD</sequence>
<dbReference type="InterPro" id="IPR003481">
    <property type="entry name" value="FliD_N"/>
</dbReference>
<dbReference type="PANTHER" id="PTHR30288">
    <property type="entry name" value="FLAGELLAR CAP/ASSEMBLY PROTEIN FLID"/>
    <property type="match status" value="1"/>
</dbReference>
<dbReference type="PANTHER" id="PTHR30288:SF0">
    <property type="entry name" value="FLAGELLAR HOOK-ASSOCIATED PROTEIN 2"/>
    <property type="match status" value="1"/>
</dbReference>
<comment type="subunit">
    <text evidence="2 5">Homopentamer.</text>
</comment>
<keyword evidence="5" id="KW-0964">Secreted</keyword>
<name>B8DS30_NITV9</name>
<feature type="region of interest" description="Disordered" evidence="6">
    <location>
        <begin position="302"/>
        <end position="324"/>
    </location>
</feature>
<evidence type="ECO:0000313" key="9">
    <source>
        <dbReference type="EMBL" id="ACL08569.1"/>
    </source>
</evidence>
<dbReference type="eggNOG" id="COG1345">
    <property type="taxonomic scope" value="Bacteria"/>
</dbReference>
<comment type="subcellular location">
    <subcellularLocation>
        <location evidence="5">Secreted</location>
    </subcellularLocation>
    <subcellularLocation>
        <location evidence="5">Bacterial flagellum</location>
    </subcellularLocation>
</comment>
<dbReference type="EMBL" id="CP001197">
    <property type="protein sequence ID" value="ACL08569.1"/>
    <property type="molecule type" value="Genomic_DNA"/>
</dbReference>
<evidence type="ECO:0000256" key="4">
    <source>
        <dbReference type="ARBA" id="ARBA00023143"/>
    </source>
</evidence>
<keyword evidence="9" id="KW-0969">Cilium</keyword>
<evidence type="ECO:0000259" key="7">
    <source>
        <dbReference type="Pfam" id="PF02465"/>
    </source>
</evidence>
<evidence type="ECO:0000256" key="1">
    <source>
        <dbReference type="ARBA" id="ARBA00009764"/>
    </source>
</evidence>
<dbReference type="Pfam" id="PF02465">
    <property type="entry name" value="FliD_N"/>
    <property type="match status" value="1"/>
</dbReference>
<feature type="domain" description="Flagellar hook-associated protein 2 N-terminal" evidence="7">
    <location>
        <begin position="16"/>
        <end position="112"/>
    </location>
</feature>
<dbReference type="InterPro" id="IPR010809">
    <property type="entry name" value="FliD_C"/>
</dbReference>
<comment type="similarity">
    <text evidence="1 5">Belongs to the FliD family.</text>
</comment>
<evidence type="ECO:0000259" key="8">
    <source>
        <dbReference type="Pfam" id="PF07195"/>
    </source>
</evidence>
<feature type="compositionally biased region" description="Acidic residues" evidence="6">
    <location>
        <begin position="311"/>
        <end position="322"/>
    </location>
</feature>
<dbReference type="GO" id="GO:0007155">
    <property type="term" value="P:cell adhesion"/>
    <property type="evidence" value="ECO:0007669"/>
    <property type="project" value="InterPro"/>
</dbReference>
<dbReference type="Pfam" id="PF07195">
    <property type="entry name" value="FliD_C"/>
    <property type="match status" value="1"/>
</dbReference>
<evidence type="ECO:0000256" key="5">
    <source>
        <dbReference type="RuleBase" id="RU362066"/>
    </source>
</evidence>
<keyword evidence="3" id="KW-0175">Coiled coil</keyword>
<protein>
    <recommendedName>
        <fullName evidence="5">Flagellar hook-associated protein 2</fullName>
        <shortName evidence="5">HAP2</shortName>
    </recommendedName>
    <alternativeName>
        <fullName evidence="5">Flagellar cap protein</fullName>
    </alternativeName>
</protein>
<dbReference type="GO" id="GO:0071973">
    <property type="term" value="P:bacterial-type flagellum-dependent cell motility"/>
    <property type="evidence" value="ECO:0007669"/>
    <property type="project" value="TreeGrafter"/>
</dbReference>
<reference evidence="9" key="1">
    <citation type="submission" date="2008-10" db="EMBL/GenBank/DDBJ databases">
        <title>Complete sequence of Desulfovibrio vulgaris str. 'Miyazaki F'.</title>
        <authorList>
            <person name="Lucas S."/>
            <person name="Copeland A."/>
            <person name="Lapidus A."/>
            <person name="Glavina del Rio T."/>
            <person name="Dalin E."/>
            <person name="Tice H."/>
            <person name="Bruce D."/>
            <person name="Goodwin L."/>
            <person name="Pitluck S."/>
            <person name="Sims D."/>
            <person name="Brettin T."/>
            <person name="Detter J.C."/>
            <person name="Han C."/>
            <person name="Larimer F."/>
            <person name="Land M."/>
            <person name="Hauser L."/>
            <person name="Kyrpides N."/>
            <person name="Mikhailova N."/>
            <person name="Hazen T.C."/>
            <person name="Richardson P."/>
        </authorList>
    </citation>
    <scope>NUCLEOTIDE SEQUENCE</scope>
    <source>
        <strain evidence="9">Miyazaki F</strain>
    </source>
</reference>
<comment type="function">
    <text evidence="5">Required for morphogenesis and for the elongation of the flagellar filament by facilitating polymerization of the flagellin monomers at the tip of growing filament. Forms a capping structure, which prevents flagellin subunits (transported through the central channel of the flagellum) from leaking out without polymerization at the distal end.</text>
</comment>
<dbReference type="GO" id="GO:0009421">
    <property type="term" value="C:bacterial-type flagellum filament cap"/>
    <property type="evidence" value="ECO:0007669"/>
    <property type="project" value="InterPro"/>
</dbReference>
<feature type="domain" description="Flagellar hook-associated protein 2 C-terminal" evidence="8">
    <location>
        <begin position="217"/>
        <end position="563"/>
    </location>
</feature>
<dbReference type="STRING" id="883.DvMF_1621"/>
<keyword evidence="4 5" id="KW-0975">Bacterial flagellum</keyword>
<dbReference type="InterPro" id="IPR040026">
    <property type="entry name" value="FliD"/>
</dbReference>
<gene>
    <name evidence="9" type="ordered locus">DvMF_1621</name>
</gene>
<dbReference type="AlphaFoldDB" id="B8DS30"/>
<dbReference type="KEGG" id="dvm:DvMF_1621"/>
<evidence type="ECO:0000256" key="2">
    <source>
        <dbReference type="ARBA" id="ARBA00011255"/>
    </source>
</evidence>
<accession>B8DS30</accession>
<organism evidence="9">
    <name type="scientific">Nitratidesulfovibrio vulgaris (strain DSM 19637 / Miyazaki F)</name>
    <name type="common">Desulfovibrio vulgaris</name>
    <dbReference type="NCBI Taxonomy" id="883"/>
    <lineage>
        <taxon>Bacteria</taxon>
        <taxon>Pseudomonadati</taxon>
        <taxon>Thermodesulfobacteriota</taxon>
        <taxon>Desulfovibrionia</taxon>
        <taxon>Desulfovibrionales</taxon>
        <taxon>Desulfovibrionaceae</taxon>
        <taxon>Nitratidesulfovibrio</taxon>
    </lineage>
</organism>